<feature type="region of interest" description="Disordered" evidence="1">
    <location>
        <begin position="1"/>
        <end position="60"/>
    </location>
</feature>
<feature type="compositionally biased region" description="Polar residues" evidence="1">
    <location>
        <begin position="11"/>
        <end position="60"/>
    </location>
</feature>
<reference evidence="2" key="2">
    <citation type="submission" date="2016-06" db="EMBL/GenBank/DDBJ databases">
        <title>The genome of a short-lived fish provides insights into sex chromosome evolution and the genetic control of aging.</title>
        <authorList>
            <person name="Reichwald K."/>
            <person name="Felder M."/>
            <person name="Petzold A."/>
            <person name="Koch P."/>
            <person name="Groth M."/>
            <person name="Platzer M."/>
        </authorList>
    </citation>
    <scope>NUCLEOTIDE SEQUENCE</scope>
    <source>
        <tissue evidence="2">Brain</tissue>
    </source>
</reference>
<dbReference type="EMBL" id="HAEH01009792">
    <property type="protein sequence ID" value="SBR88066.1"/>
    <property type="molecule type" value="Transcribed_RNA"/>
</dbReference>
<feature type="non-terminal residue" evidence="2">
    <location>
        <position position="60"/>
    </location>
</feature>
<evidence type="ECO:0000313" key="2">
    <source>
        <dbReference type="EMBL" id="SBR88066.1"/>
    </source>
</evidence>
<sequence length="60" mass="6580">NSFIKRGCAKIQSTNNKTNSQKLAENSKTNKSSHMSSDSGNLERGTNNADTYDNEPTNTE</sequence>
<dbReference type="AlphaFoldDB" id="A0A1A8Q3J2"/>
<name>A0A1A8Q3J2_9TELE</name>
<evidence type="ECO:0000256" key="1">
    <source>
        <dbReference type="SAM" id="MobiDB-lite"/>
    </source>
</evidence>
<protein>
    <submittedName>
        <fullName evidence="2">Uncharacterized protein</fullName>
    </submittedName>
</protein>
<accession>A0A1A8Q3J2</accession>
<feature type="non-terminal residue" evidence="2">
    <location>
        <position position="1"/>
    </location>
</feature>
<gene>
    <name evidence="2" type="primary">Nfu_g_1_009684</name>
</gene>
<organism evidence="2">
    <name type="scientific">Nothobranchius rachovii</name>
    <name type="common">bluefin notho</name>
    <dbReference type="NCBI Taxonomy" id="451742"/>
    <lineage>
        <taxon>Eukaryota</taxon>
        <taxon>Metazoa</taxon>
        <taxon>Chordata</taxon>
        <taxon>Craniata</taxon>
        <taxon>Vertebrata</taxon>
        <taxon>Euteleostomi</taxon>
        <taxon>Actinopterygii</taxon>
        <taxon>Neopterygii</taxon>
        <taxon>Teleostei</taxon>
        <taxon>Neoteleostei</taxon>
        <taxon>Acanthomorphata</taxon>
        <taxon>Ovalentaria</taxon>
        <taxon>Atherinomorphae</taxon>
        <taxon>Cyprinodontiformes</taxon>
        <taxon>Nothobranchiidae</taxon>
        <taxon>Nothobranchius</taxon>
    </lineage>
</organism>
<proteinExistence type="predicted"/>
<reference evidence="2" key="1">
    <citation type="submission" date="2016-05" db="EMBL/GenBank/DDBJ databases">
        <authorList>
            <person name="Lavstsen T."/>
            <person name="Jespersen J.S."/>
        </authorList>
    </citation>
    <scope>NUCLEOTIDE SEQUENCE</scope>
    <source>
        <tissue evidence="2">Brain</tissue>
    </source>
</reference>